<keyword evidence="3" id="KW-1185">Reference proteome</keyword>
<reference evidence="2" key="1">
    <citation type="submission" date="2023-03" db="EMBL/GenBank/DDBJ databases">
        <title>Massive genome expansion in bonnet fungi (Mycena s.s.) driven by repeated elements and novel gene families across ecological guilds.</title>
        <authorList>
            <consortium name="Lawrence Berkeley National Laboratory"/>
            <person name="Harder C.B."/>
            <person name="Miyauchi S."/>
            <person name="Viragh M."/>
            <person name="Kuo A."/>
            <person name="Thoen E."/>
            <person name="Andreopoulos B."/>
            <person name="Lu D."/>
            <person name="Skrede I."/>
            <person name="Drula E."/>
            <person name="Henrissat B."/>
            <person name="Morin E."/>
            <person name="Kohler A."/>
            <person name="Barry K."/>
            <person name="LaButti K."/>
            <person name="Morin E."/>
            <person name="Salamov A."/>
            <person name="Lipzen A."/>
            <person name="Mereny Z."/>
            <person name="Hegedus B."/>
            <person name="Baldrian P."/>
            <person name="Stursova M."/>
            <person name="Weitz H."/>
            <person name="Taylor A."/>
            <person name="Grigoriev I.V."/>
            <person name="Nagy L.G."/>
            <person name="Martin F."/>
            <person name="Kauserud H."/>
        </authorList>
    </citation>
    <scope>NUCLEOTIDE SEQUENCE</scope>
    <source>
        <strain evidence="2">CBHHK200</strain>
    </source>
</reference>
<feature type="transmembrane region" description="Helical" evidence="1">
    <location>
        <begin position="618"/>
        <end position="645"/>
    </location>
</feature>
<proteinExistence type="predicted"/>
<gene>
    <name evidence="2" type="ORF">C8F04DRAFT_1139764</name>
</gene>
<keyword evidence="1" id="KW-1133">Transmembrane helix</keyword>
<accession>A0AAD6WUS6</accession>
<evidence type="ECO:0000313" key="2">
    <source>
        <dbReference type="EMBL" id="KAJ7021819.1"/>
    </source>
</evidence>
<organism evidence="2 3">
    <name type="scientific">Mycena alexandri</name>
    <dbReference type="NCBI Taxonomy" id="1745969"/>
    <lineage>
        <taxon>Eukaryota</taxon>
        <taxon>Fungi</taxon>
        <taxon>Dikarya</taxon>
        <taxon>Basidiomycota</taxon>
        <taxon>Agaricomycotina</taxon>
        <taxon>Agaricomycetes</taxon>
        <taxon>Agaricomycetidae</taxon>
        <taxon>Agaricales</taxon>
        <taxon>Marasmiineae</taxon>
        <taxon>Mycenaceae</taxon>
        <taxon>Mycena</taxon>
    </lineage>
</organism>
<evidence type="ECO:0000256" key="1">
    <source>
        <dbReference type="SAM" id="Phobius"/>
    </source>
</evidence>
<dbReference type="Proteomes" id="UP001218188">
    <property type="component" value="Unassembled WGS sequence"/>
</dbReference>
<comment type="caution">
    <text evidence="2">The sequence shown here is derived from an EMBL/GenBank/DDBJ whole genome shotgun (WGS) entry which is preliminary data.</text>
</comment>
<sequence>MLLTDSISVGQLTFILRLVIQALNYGGLFILGLIIASNAPRVAPLGTHDVLNRIVGKITSTKESLKWCAEYVLGRSGGTPYPSSLLVAVMLSTVYVGFAALSDVAFLGFHTCTTPFADYYDFPASIGTDRAAMDAVVANLVDGTDPASVKVSRCDSSTLQNYGSDMNGVPLTEYVCDDWTNSTLIDRSFYQHLNFTDTAVLMNAQLRTLNLTNSSSDFYLNTFAVGVGNTRTRLPTIQRGIFVEPHATGARAMLGVPDLPPDKSIVIDKTMLMEVDMGCMELGLFTQDDLDADESFDIFATEWKNHYTGPAVLQPVVQKYAAVVRDLVRPLFNESSRDENGFLYAPQVGNITSLTPLGGSVEATAQIATFFLPLSIFDIQFNMTMNCTADVYGALNVTLLEKGTGFDTDAQCGMFGVTGSFVEDGVPYAGMSRFFCATATQVNMASVTITTDALGAISATHTRLPSDLHYVAASWWNIVTANGTDNWENYIPFERFVLSSSATSSQTNHYIAQYESDSSHGERSFGGPGSAGSFVSRLGSYVMNWGPGSEDDTGMSILEDGTNYIDFNASIVPAWGGKLAGALIRNSLAYNGFAAQQGPQTLVSSTGGRPAVCYDLRYGAAVMPLFIAAAVAIAWSAFILTTTAFKGAGPVKRAYGGVEPLRVTLCPKWALNDATLAWQNEPEPHLEAVEDGDAAYSDGEAASAASYLSKGPEKYVDG</sequence>
<dbReference type="AlphaFoldDB" id="A0AAD6WUS6"/>
<dbReference type="EMBL" id="JARJCM010000222">
    <property type="protein sequence ID" value="KAJ7021819.1"/>
    <property type="molecule type" value="Genomic_DNA"/>
</dbReference>
<evidence type="ECO:0000313" key="3">
    <source>
        <dbReference type="Proteomes" id="UP001218188"/>
    </source>
</evidence>
<feature type="transmembrane region" description="Helical" evidence="1">
    <location>
        <begin position="12"/>
        <end position="36"/>
    </location>
</feature>
<keyword evidence="1" id="KW-0472">Membrane</keyword>
<protein>
    <submittedName>
        <fullName evidence="2">Uncharacterized protein</fullName>
    </submittedName>
</protein>
<keyword evidence="1" id="KW-0812">Transmembrane</keyword>
<name>A0AAD6WUS6_9AGAR</name>
<feature type="transmembrane region" description="Helical" evidence="1">
    <location>
        <begin position="85"/>
        <end position="109"/>
    </location>
</feature>